<protein>
    <recommendedName>
        <fullName evidence="3">Glycosyltransferase RgtA/B/C/D-like domain-containing protein</fullName>
    </recommendedName>
</protein>
<dbReference type="EMBL" id="UINC01032669">
    <property type="protein sequence ID" value="SVB20715.1"/>
    <property type="molecule type" value="Genomic_DNA"/>
</dbReference>
<sequence length="139" mass="16296">MATIDFTDALSAEWRRRPWWMNYTLCFCLFMTFVYMPFDMFVKPVAEDQEVWFGFLLEGWAAKLTEPLHWAIYGAGAYGFWKMKTWMWPWGALYALQVAVSMLVWNVMRDSIGAGAVSFALFMIPTTALYRSRERFGAH</sequence>
<keyword evidence="1" id="KW-0812">Transmembrane</keyword>
<keyword evidence="1" id="KW-1133">Transmembrane helix</keyword>
<organism evidence="2">
    <name type="scientific">marine metagenome</name>
    <dbReference type="NCBI Taxonomy" id="408172"/>
    <lineage>
        <taxon>unclassified sequences</taxon>
        <taxon>metagenomes</taxon>
        <taxon>ecological metagenomes</taxon>
    </lineage>
</organism>
<feature type="transmembrane region" description="Helical" evidence="1">
    <location>
        <begin position="20"/>
        <end position="38"/>
    </location>
</feature>
<feature type="transmembrane region" description="Helical" evidence="1">
    <location>
        <begin position="111"/>
        <end position="130"/>
    </location>
</feature>
<reference evidence="2" key="1">
    <citation type="submission" date="2018-05" db="EMBL/GenBank/DDBJ databases">
        <authorList>
            <person name="Lanie J.A."/>
            <person name="Ng W.-L."/>
            <person name="Kazmierczak K.M."/>
            <person name="Andrzejewski T.M."/>
            <person name="Davidsen T.M."/>
            <person name="Wayne K.J."/>
            <person name="Tettelin H."/>
            <person name="Glass J.I."/>
            <person name="Rusch D."/>
            <person name="Podicherti R."/>
            <person name="Tsui H.-C.T."/>
            <person name="Winkler M.E."/>
        </authorList>
    </citation>
    <scope>NUCLEOTIDE SEQUENCE</scope>
</reference>
<evidence type="ECO:0000256" key="1">
    <source>
        <dbReference type="SAM" id="Phobius"/>
    </source>
</evidence>
<name>A0A382C3P7_9ZZZZ</name>
<keyword evidence="1" id="KW-0472">Membrane</keyword>
<evidence type="ECO:0008006" key="3">
    <source>
        <dbReference type="Google" id="ProtNLM"/>
    </source>
</evidence>
<dbReference type="AlphaFoldDB" id="A0A382C3P7"/>
<gene>
    <name evidence="2" type="ORF">METZ01_LOCUS173569</name>
</gene>
<proteinExistence type="predicted"/>
<evidence type="ECO:0000313" key="2">
    <source>
        <dbReference type="EMBL" id="SVB20715.1"/>
    </source>
</evidence>
<feature type="transmembrane region" description="Helical" evidence="1">
    <location>
        <begin position="86"/>
        <end position="105"/>
    </location>
</feature>
<accession>A0A382C3P7</accession>